<dbReference type="SUPFAM" id="SSF103473">
    <property type="entry name" value="MFS general substrate transporter"/>
    <property type="match status" value="1"/>
</dbReference>
<keyword evidence="1" id="KW-0812">Transmembrane</keyword>
<feature type="transmembrane region" description="Helical" evidence="1">
    <location>
        <begin position="297"/>
        <end position="317"/>
    </location>
</feature>
<feature type="transmembrane region" description="Helical" evidence="1">
    <location>
        <begin position="264"/>
        <end position="285"/>
    </location>
</feature>
<dbReference type="AlphaFoldDB" id="A0A094Q9Q5"/>
<keyword evidence="1" id="KW-1133">Transmembrane helix</keyword>
<evidence type="ECO:0000313" key="3">
    <source>
        <dbReference type="EMBL" id="KGA20940.1"/>
    </source>
</evidence>
<dbReference type="GO" id="GO:0022857">
    <property type="term" value="F:transmembrane transporter activity"/>
    <property type="evidence" value="ECO:0007669"/>
    <property type="project" value="InterPro"/>
</dbReference>
<name>A0A094Q9Q5_9ZZZZ</name>
<organism evidence="3">
    <name type="scientific">freshwater metagenome</name>
    <dbReference type="NCBI Taxonomy" id="449393"/>
    <lineage>
        <taxon>unclassified sequences</taxon>
        <taxon>metagenomes</taxon>
        <taxon>ecological metagenomes</taxon>
    </lineage>
</organism>
<evidence type="ECO:0000259" key="2">
    <source>
        <dbReference type="PROSITE" id="PS50850"/>
    </source>
</evidence>
<dbReference type="InterPro" id="IPR020846">
    <property type="entry name" value="MFS_dom"/>
</dbReference>
<feature type="domain" description="Major facilitator superfamily (MFS) profile" evidence="2">
    <location>
        <begin position="14"/>
        <end position="410"/>
    </location>
</feature>
<dbReference type="PANTHER" id="PTHR23534">
    <property type="entry name" value="MFS PERMEASE"/>
    <property type="match status" value="1"/>
</dbReference>
<feature type="transmembrane region" description="Helical" evidence="1">
    <location>
        <begin position="367"/>
        <end position="388"/>
    </location>
</feature>
<proteinExistence type="predicted"/>
<feature type="transmembrane region" description="Helical" evidence="1">
    <location>
        <begin position="79"/>
        <end position="98"/>
    </location>
</feature>
<feature type="transmembrane region" description="Helical" evidence="1">
    <location>
        <begin position="23"/>
        <end position="43"/>
    </location>
</feature>
<accession>A0A094Q9Q5</accession>
<comment type="caution">
    <text evidence="3">The sequence shown here is derived from an EMBL/GenBank/DDBJ whole genome shotgun (WGS) entry which is preliminary data.</text>
</comment>
<evidence type="ECO:0000256" key="1">
    <source>
        <dbReference type="SAM" id="Phobius"/>
    </source>
</evidence>
<dbReference type="PROSITE" id="PS50850">
    <property type="entry name" value="MFS"/>
    <property type="match status" value="1"/>
</dbReference>
<dbReference type="EMBL" id="JNSL01000018">
    <property type="protein sequence ID" value="KGA20940.1"/>
    <property type="molecule type" value="Genomic_DNA"/>
</dbReference>
<feature type="transmembrane region" description="Helical" evidence="1">
    <location>
        <begin position="323"/>
        <end position="346"/>
    </location>
</feature>
<protein>
    <recommendedName>
        <fullName evidence="2">Major facilitator superfamily (MFS) profile domain-containing protein</fullName>
    </recommendedName>
</protein>
<feature type="transmembrane region" description="Helical" evidence="1">
    <location>
        <begin position="140"/>
        <end position="158"/>
    </location>
</feature>
<dbReference type="InterPro" id="IPR036259">
    <property type="entry name" value="MFS_trans_sf"/>
</dbReference>
<gene>
    <name evidence="3" type="ORF">GM51_4700</name>
</gene>
<keyword evidence="1" id="KW-0472">Membrane</keyword>
<feature type="transmembrane region" description="Helical" evidence="1">
    <location>
        <begin position="178"/>
        <end position="196"/>
    </location>
</feature>
<dbReference type="Pfam" id="PF07690">
    <property type="entry name" value="MFS_1"/>
    <property type="match status" value="1"/>
</dbReference>
<sequence length="416" mass="42928">MSTPAFDQAHQSRVVKTLITTQVLNGVGVAGTVAAGSLLVASITDSETLAGLAQTFSVLGAAAMALPLARLTNRGGRRLALSAGLITGLIGSLLAITGGSTSNIYLMLLGSFLVGAASASGYQARFAAIDLATPDNRAKQLSLVVWGSTIGAVAGPNLMEPSGRIAESFGLPSLVGPYIVSATTLGLAVVVIYLFLRPDPYLTAHRDARAAGTVIKKSFRETFTYIKSEPVALFAISSIAIGHLVMVAVMVMTPVHMKHVDVTLQVIGFIISIHVLGMYAFSPIVGNLTDKLGPVRVIQLGVAILLTSAVVSGTASADNAIQLGIGLFLLGIGWSCTLIAGSTLLSESVSDEMRPSSQGTSDLTMNLMGAAGGAVAGLIIGLLNYGWLCYFASIPVVVLGVWSSRIKKGENVESVE</sequence>
<dbReference type="InterPro" id="IPR011701">
    <property type="entry name" value="MFS"/>
</dbReference>
<reference evidence="3" key="1">
    <citation type="submission" date="2014-06" db="EMBL/GenBank/DDBJ databases">
        <title>Key roles for freshwater Actinobacteria revealed by deep metagenomic sequencing.</title>
        <authorList>
            <person name="Ghai R."/>
            <person name="Mizuno C.M."/>
            <person name="Picazo A."/>
            <person name="Camacho A."/>
            <person name="Rodriguez-Valera F."/>
        </authorList>
    </citation>
    <scope>NUCLEOTIDE SEQUENCE</scope>
</reference>
<dbReference type="PANTHER" id="PTHR23534:SF1">
    <property type="entry name" value="MAJOR FACILITATOR SUPERFAMILY PROTEIN"/>
    <property type="match status" value="1"/>
</dbReference>
<feature type="transmembrane region" description="Helical" evidence="1">
    <location>
        <begin position="104"/>
        <end position="128"/>
    </location>
</feature>
<dbReference type="Gene3D" id="1.20.1250.20">
    <property type="entry name" value="MFS general substrate transporter like domains"/>
    <property type="match status" value="2"/>
</dbReference>
<feature type="transmembrane region" description="Helical" evidence="1">
    <location>
        <begin position="49"/>
        <end position="67"/>
    </location>
</feature>
<feature type="transmembrane region" description="Helical" evidence="1">
    <location>
        <begin position="231"/>
        <end position="252"/>
    </location>
</feature>